<protein>
    <recommendedName>
        <fullName evidence="1">Acyl-ACP thioesterase-like C-terminal domain-containing protein</fullName>
    </recommendedName>
</protein>
<gene>
    <name evidence="2" type="ORF">LTRI10_LOCUS18730</name>
</gene>
<feature type="domain" description="Acyl-ACP thioesterase-like C-terminal" evidence="1">
    <location>
        <begin position="1"/>
        <end position="97"/>
    </location>
</feature>
<dbReference type="SUPFAM" id="SSF54637">
    <property type="entry name" value="Thioesterase/thiol ester dehydrase-isomerase"/>
    <property type="match status" value="1"/>
</dbReference>
<dbReference type="GO" id="GO:0016297">
    <property type="term" value="F:fatty acyl-[ACP] hydrolase activity"/>
    <property type="evidence" value="ECO:0007669"/>
    <property type="project" value="InterPro"/>
</dbReference>
<reference evidence="2 3" key="1">
    <citation type="submission" date="2024-04" db="EMBL/GenBank/DDBJ databases">
        <authorList>
            <person name="Fracassetti M."/>
        </authorList>
    </citation>
    <scope>NUCLEOTIDE SEQUENCE [LARGE SCALE GENOMIC DNA]</scope>
</reference>
<accession>A0AAV2DTV3</accession>
<dbReference type="InterPro" id="IPR045023">
    <property type="entry name" value="FATA/B"/>
</dbReference>
<dbReference type="InterPro" id="IPR049427">
    <property type="entry name" value="Acyl-ACP_TE_C"/>
</dbReference>
<sequence length="100" mass="11079">MNDHVNNVKYVYWILDSVPRWLPEGHERGAVSMEFRKEVAIDTIVHSLSKVINDDNAAAGNGNGGADDHGNASPVEMDHLLCLEDGSEILRARTTWNPKP</sequence>
<keyword evidence="3" id="KW-1185">Reference proteome</keyword>
<evidence type="ECO:0000313" key="2">
    <source>
        <dbReference type="EMBL" id="CAL1377046.1"/>
    </source>
</evidence>
<dbReference type="PANTHER" id="PTHR31727:SF11">
    <property type="entry name" value="ACYL-[ACYL-CARRIER-PROTEIN] HYDROLASE"/>
    <property type="match status" value="1"/>
</dbReference>
<dbReference type="AlphaFoldDB" id="A0AAV2DTV3"/>
<evidence type="ECO:0000313" key="3">
    <source>
        <dbReference type="Proteomes" id="UP001497516"/>
    </source>
</evidence>
<dbReference type="PANTHER" id="PTHR31727">
    <property type="entry name" value="OLEOYL-ACYL CARRIER PROTEIN THIOESTERASE 1, CHLOROPLASTIC"/>
    <property type="match status" value="1"/>
</dbReference>
<dbReference type="InterPro" id="IPR029069">
    <property type="entry name" value="HotDog_dom_sf"/>
</dbReference>
<evidence type="ECO:0000259" key="1">
    <source>
        <dbReference type="Pfam" id="PF20791"/>
    </source>
</evidence>
<dbReference type="Gene3D" id="3.10.129.10">
    <property type="entry name" value="Hotdog Thioesterase"/>
    <property type="match status" value="1"/>
</dbReference>
<dbReference type="EMBL" id="OZ034816">
    <property type="protein sequence ID" value="CAL1377046.1"/>
    <property type="molecule type" value="Genomic_DNA"/>
</dbReference>
<dbReference type="Proteomes" id="UP001497516">
    <property type="component" value="Chromosome 3"/>
</dbReference>
<dbReference type="Pfam" id="PF20791">
    <property type="entry name" value="Acyl-ACP_TE_C"/>
    <property type="match status" value="1"/>
</dbReference>
<organism evidence="2 3">
    <name type="scientific">Linum trigynum</name>
    <dbReference type="NCBI Taxonomy" id="586398"/>
    <lineage>
        <taxon>Eukaryota</taxon>
        <taxon>Viridiplantae</taxon>
        <taxon>Streptophyta</taxon>
        <taxon>Embryophyta</taxon>
        <taxon>Tracheophyta</taxon>
        <taxon>Spermatophyta</taxon>
        <taxon>Magnoliopsida</taxon>
        <taxon>eudicotyledons</taxon>
        <taxon>Gunneridae</taxon>
        <taxon>Pentapetalae</taxon>
        <taxon>rosids</taxon>
        <taxon>fabids</taxon>
        <taxon>Malpighiales</taxon>
        <taxon>Linaceae</taxon>
        <taxon>Linum</taxon>
    </lineage>
</organism>
<name>A0AAV2DTV3_9ROSI</name>
<proteinExistence type="predicted"/>
<dbReference type="GO" id="GO:0000036">
    <property type="term" value="F:acyl carrier activity"/>
    <property type="evidence" value="ECO:0007669"/>
    <property type="project" value="TreeGrafter"/>
</dbReference>